<protein>
    <submittedName>
        <fullName evidence="1">Uncharacterized protein</fullName>
    </submittedName>
</protein>
<keyword evidence="2" id="KW-1185">Reference proteome</keyword>
<evidence type="ECO:0000313" key="2">
    <source>
        <dbReference type="Proteomes" id="UP000198729"/>
    </source>
</evidence>
<sequence>MPLIKQIYEAVENGSLSQPFTVQDVKQWMKKHQIVKDEFVRSIN</sequence>
<dbReference type="RefSeq" id="WP_281200913.1">
    <property type="nucleotide sequence ID" value="NZ_FMWO01000070.1"/>
</dbReference>
<dbReference type="AlphaFoldDB" id="A0A1G5SH53"/>
<dbReference type="EMBL" id="FMWO01000070">
    <property type="protein sequence ID" value="SCZ86536.1"/>
    <property type="molecule type" value="Genomic_DNA"/>
</dbReference>
<accession>A0A1G5SH53</accession>
<proteinExistence type="predicted"/>
<evidence type="ECO:0000313" key="1">
    <source>
        <dbReference type="EMBL" id="SCZ86536.1"/>
    </source>
</evidence>
<organism evidence="1 2">
    <name type="scientific">Nitrosomonas mobilis</name>
    <dbReference type="NCBI Taxonomy" id="51642"/>
    <lineage>
        <taxon>Bacteria</taxon>
        <taxon>Pseudomonadati</taxon>
        <taxon>Pseudomonadota</taxon>
        <taxon>Betaproteobacteria</taxon>
        <taxon>Nitrosomonadales</taxon>
        <taxon>Nitrosomonadaceae</taxon>
        <taxon>Nitrosomonas</taxon>
    </lineage>
</organism>
<dbReference type="STRING" id="51642.NSMM_600005"/>
<gene>
    <name evidence="1" type="ORF">NSMM_600005</name>
</gene>
<reference evidence="1 2" key="1">
    <citation type="submission" date="2016-10" db="EMBL/GenBank/DDBJ databases">
        <authorList>
            <person name="de Groot N.N."/>
        </authorList>
    </citation>
    <scope>NUCLEOTIDE SEQUENCE [LARGE SCALE GENOMIC DNA]</scope>
    <source>
        <strain evidence="1">1</strain>
    </source>
</reference>
<name>A0A1G5SH53_9PROT</name>
<dbReference type="Proteomes" id="UP000198729">
    <property type="component" value="Unassembled WGS sequence"/>
</dbReference>